<evidence type="ECO:0000256" key="6">
    <source>
        <dbReference type="ARBA" id="ARBA00023444"/>
    </source>
</evidence>
<dbReference type="RefSeq" id="WP_124953254.1">
    <property type="nucleotide sequence ID" value="NZ_RRCH01000002.1"/>
</dbReference>
<dbReference type="EMBL" id="RRCH01000002">
    <property type="protein sequence ID" value="RRJ34084.1"/>
    <property type="molecule type" value="Genomic_DNA"/>
</dbReference>
<keyword evidence="9" id="KW-0808">Transferase</keyword>
<protein>
    <recommendedName>
        <fullName evidence="3">Glutamate-1-semialdehyde 2,1-aminomutase</fullName>
    </recommendedName>
    <alternativeName>
        <fullName evidence="7">Glutamate-1-semialdehyde aminotransferase</fullName>
    </alternativeName>
</protein>
<keyword evidence="4 8" id="KW-0663">Pyridoxal phosphate</keyword>
<dbReference type="OrthoDB" id="6524at2157"/>
<organism evidence="9 10">
    <name type="scientific">Halocatena pleomorpha</name>
    <dbReference type="NCBI Taxonomy" id="1785090"/>
    <lineage>
        <taxon>Archaea</taxon>
        <taxon>Methanobacteriati</taxon>
        <taxon>Methanobacteriota</taxon>
        <taxon>Stenosarchaea group</taxon>
        <taxon>Halobacteria</taxon>
        <taxon>Halobacteriales</taxon>
        <taxon>Natronomonadaceae</taxon>
        <taxon>Halocatena</taxon>
    </lineage>
</organism>
<dbReference type="InterPro" id="IPR015424">
    <property type="entry name" value="PyrdxlP-dep_Trfase"/>
</dbReference>
<evidence type="ECO:0000313" key="10">
    <source>
        <dbReference type="Proteomes" id="UP000282322"/>
    </source>
</evidence>
<evidence type="ECO:0000256" key="5">
    <source>
        <dbReference type="ARBA" id="ARBA00023235"/>
    </source>
</evidence>
<evidence type="ECO:0000256" key="1">
    <source>
        <dbReference type="ARBA" id="ARBA00001579"/>
    </source>
</evidence>
<gene>
    <name evidence="9" type="ORF">EIK79_00885</name>
</gene>
<evidence type="ECO:0000256" key="4">
    <source>
        <dbReference type="ARBA" id="ARBA00022898"/>
    </source>
</evidence>
<dbReference type="PANTHER" id="PTHR43713:SF3">
    <property type="entry name" value="GLUTAMATE-1-SEMIALDEHYDE 2,1-AMINOMUTASE 1, CHLOROPLASTIC-RELATED"/>
    <property type="match status" value="1"/>
</dbReference>
<dbReference type="Gene3D" id="3.90.1150.10">
    <property type="entry name" value="Aspartate Aminotransferase, domain 1"/>
    <property type="match status" value="1"/>
</dbReference>
<dbReference type="PROSITE" id="PS00600">
    <property type="entry name" value="AA_TRANSFER_CLASS_3"/>
    <property type="match status" value="1"/>
</dbReference>
<name>A0A3P3RL91_9EURY</name>
<dbReference type="GO" id="GO:0042286">
    <property type="term" value="F:glutamate-1-semialdehyde 2,1-aminomutase activity"/>
    <property type="evidence" value="ECO:0007669"/>
    <property type="project" value="UniProtKB-EC"/>
</dbReference>
<evidence type="ECO:0000256" key="8">
    <source>
        <dbReference type="RuleBase" id="RU003560"/>
    </source>
</evidence>
<proteinExistence type="inferred from homology"/>
<dbReference type="InterPro" id="IPR015422">
    <property type="entry name" value="PyrdxlP-dep_Trfase_small"/>
</dbReference>
<comment type="similarity">
    <text evidence="8">Belongs to the class-III pyridoxal-phosphate-dependent aminotransferase family.</text>
</comment>
<evidence type="ECO:0000256" key="7">
    <source>
        <dbReference type="ARBA" id="ARBA00031365"/>
    </source>
</evidence>
<evidence type="ECO:0000256" key="2">
    <source>
        <dbReference type="ARBA" id="ARBA00001933"/>
    </source>
</evidence>
<dbReference type="Proteomes" id="UP000282322">
    <property type="component" value="Unassembled WGS sequence"/>
</dbReference>
<evidence type="ECO:0000256" key="3">
    <source>
        <dbReference type="ARBA" id="ARBA00015416"/>
    </source>
</evidence>
<comment type="cofactor">
    <cofactor evidence="2">
        <name>pyridoxal 5'-phosphate</name>
        <dbReference type="ChEBI" id="CHEBI:597326"/>
    </cofactor>
</comment>
<dbReference type="CDD" id="cd00610">
    <property type="entry name" value="OAT_like"/>
    <property type="match status" value="1"/>
</dbReference>
<keyword evidence="9" id="KW-0032">Aminotransferase</keyword>
<dbReference type="InterPro" id="IPR005814">
    <property type="entry name" value="Aminotrans_3"/>
</dbReference>
<sequence>MKGNSDPNDSTIGPLTRSQELLGRANKLIPGASQSHNTSPTSWIRGAAPTHIARGKGSHVWDVDGNEYIDHISSGGAIVLGHDEPVVSEAVTDQVSDGTLFSLPHPLQIELAQQFVDIIPCAEAVRFGKNGNDVTTLAAKLARSYTDRNVIATQGYHGWPDIWTSASPQLSSGVPYAVGDFTVPFEYNNIENLERIFRAHPENVAAVVMSPVSLSPPAPPENDFLERVRELTREQDALLIFDEIITGFRYSIGGAQEHFGVTPDLACFAKAMGNGYPISAIAGRRDVMDVLENDDFFFTLTYANEAVSLAAANACLSLLRREPVIEHVYRQGKTLQDGYNELAAEHSVADYTRCHGYPACSQVYFRNANGKSDLLLKTLFVQECLKRGILFFGAFFPNYSHRHGDIQRTLGVFDNAMAELATAIETGDIESRLEGDPLGMTVREQIEEG</sequence>
<dbReference type="Gene3D" id="3.40.640.10">
    <property type="entry name" value="Type I PLP-dependent aspartate aminotransferase-like (Major domain)"/>
    <property type="match status" value="1"/>
</dbReference>
<comment type="pathway">
    <text evidence="6">Porphyrin-containing compound metabolism.</text>
</comment>
<keyword evidence="5" id="KW-0413">Isomerase</keyword>
<dbReference type="InterPro" id="IPR015421">
    <property type="entry name" value="PyrdxlP-dep_Trfase_major"/>
</dbReference>
<keyword evidence="10" id="KW-1185">Reference proteome</keyword>
<comment type="caution">
    <text evidence="9">The sequence shown here is derived from an EMBL/GenBank/DDBJ whole genome shotgun (WGS) entry which is preliminary data.</text>
</comment>
<reference evidence="9 10" key="1">
    <citation type="submission" date="2018-11" db="EMBL/GenBank/DDBJ databases">
        <title>Taxonoimc description of Halomarina strain SPP-AMP-1.</title>
        <authorList>
            <person name="Pal Y."/>
            <person name="Srinivasana K."/>
            <person name="Verma A."/>
            <person name="Kumar P."/>
        </authorList>
    </citation>
    <scope>NUCLEOTIDE SEQUENCE [LARGE SCALE GENOMIC DNA]</scope>
    <source>
        <strain evidence="9 10">SPP-AMP-1</strain>
    </source>
</reference>
<dbReference type="InterPro" id="IPR049704">
    <property type="entry name" value="Aminotrans_3_PPA_site"/>
</dbReference>
<dbReference type="GO" id="GO:0008483">
    <property type="term" value="F:transaminase activity"/>
    <property type="evidence" value="ECO:0007669"/>
    <property type="project" value="UniProtKB-KW"/>
</dbReference>
<dbReference type="AlphaFoldDB" id="A0A3P3RL91"/>
<accession>A0A3P3RL91</accession>
<dbReference type="SUPFAM" id="SSF53383">
    <property type="entry name" value="PLP-dependent transferases"/>
    <property type="match status" value="1"/>
</dbReference>
<dbReference type="GO" id="GO:0030170">
    <property type="term" value="F:pyridoxal phosphate binding"/>
    <property type="evidence" value="ECO:0007669"/>
    <property type="project" value="InterPro"/>
</dbReference>
<dbReference type="Pfam" id="PF00202">
    <property type="entry name" value="Aminotran_3"/>
    <property type="match status" value="1"/>
</dbReference>
<comment type="catalytic activity">
    <reaction evidence="1">
        <text>(S)-4-amino-5-oxopentanoate = 5-aminolevulinate</text>
        <dbReference type="Rhea" id="RHEA:14265"/>
        <dbReference type="ChEBI" id="CHEBI:57501"/>
        <dbReference type="ChEBI" id="CHEBI:356416"/>
        <dbReference type="EC" id="5.4.3.8"/>
    </reaction>
</comment>
<dbReference type="PANTHER" id="PTHR43713">
    <property type="entry name" value="GLUTAMATE-1-SEMIALDEHYDE 2,1-AMINOMUTASE"/>
    <property type="match status" value="1"/>
</dbReference>
<evidence type="ECO:0000313" key="9">
    <source>
        <dbReference type="EMBL" id="RRJ34084.1"/>
    </source>
</evidence>